<evidence type="ECO:0000313" key="1">
    <source>
        <dbReference type="EMBL" id="CDW37567.1"/>
    </source>
</evidence>
<proteinExistence type="predicted"/>
<sequence>MLYNSNNNNNVRLNEVADVITRIHTIEEVPRREKYLRRRRRVGEFITTTQS</sequence>
<organism evidence="1">
    <name type="scientific">Lepeophtheirus salmonis</name>
    <name type="common">Salmon louse</name>
    <name type="synonym">Caligus salmonis</name>
    <dbReference type="NCBI Taxonomy" id="72036"/>
    <lineage>
        <taxon>Eukaryota</taxon>
        <taxon>Metazoa</taxon>
        <taxon>Ecdysozoa</taxon>
        <taxon>Arthropoda</taxon>
        <taxon>Crustacea</taxon>
        <taxon>Multicrustacea</taxon>
        <taxon>Hexanauplia</taxon>
        <taxon>Copepoda</taxon>
        <taxon>Siphonostomatoida</taxon>
        <taxon>Caligidae</taxon>
        <taxon>Lepeophtheirus</taxon>
    </lineage>
</organism>
<dbReference type="AlphaFoldDB" id="A0A0K2UI16"/>
<protein>
    <submittedName>
        <fullName evidence="1">Uncharacterized protein</fullName>
    </submittedName>
</protein>
<reference evidence="1" key="1">
    <citation type="submission" date="2014-05" db="EMBL/GenBank/DDBJ databases">
        <authorList>
            <person name="Chronopoulou M."/>
        </authorList>
    </citation>
    <scope>NUCLEOTIDE SEQUENCE</scope>
    <source>
        <tissue evidence="1">Whole organism</tissue>
    </source>
</reference>
<dbReference type="EMBL" id="HACA01020206">
    <property type="protein sequence ID" value="CDW37567.1"/>
    <property type="molecule type" value="Transcribed_RNA"/>
</dbReference>
<name>A0A0K2UI16_LEPSM</name>
<accession>A0A0K2UI16</accession>